<comment type="caution">
    <text evidence="2">The sequence shown here is derived from an EMBL/GenBank/DDBJ whole genome shotgun (WGS) entry which is preliminary data.</text>
</comment>
<dbReference type="Proteomes" id="UP001209713">
    <property type="component" value="Unassembled WGS sequence"/>
</dbReference>
<organism evidence="2 3">
    <name type="scientific">Marinomonas sargassi</name>
    <dbReference type="NCBI Taxonomy" id="2984494"/>
    <lineage>
        <taxon>Bacteria</taxon>
        <taxon>Pseudomonadati</taxon>
        <taxon>Pseudomonadota</taxon>
        <taxon>Gammaproteobacteria</taxon>
        <taxon>Oceanospirillales</taxon>
        <taxon>Oceanospirillaceae</taxon>
        <taxon>Marinomonas</taxon>
    </lineage>
</organism>
<name>A0ABT2YPK4_9GAMM</name>
<gene>
    <name evidence="2" type="ORF">OFY17_02800</name>
</gene>
<feature type="domain" description="Putative zinc-finger" evidence="1">
    <location>
        <begin position="4"/>
        <end position="38"/>
    </location>
</feature>
<reference evidence="2 3" key="1">
    <citation type="submission" date="2022-10" db="EMBL/GenBank/DDBJ databases">
        <title>Marinomonas transparenta sp. nov. and Marinomonas sargassi sp. nov., isolated from marine alga (Sargassum natans (L.) Gaillon).</title>
        <authorList>
            <person name="Wang Y."/>
        </authorList>
    </citation>
    <scope>NUCLEOTIDE SEQUENCE [LARGE SCALE GENOMIC DNA]</scope>
    <source>
        <strain evidence="2 3">C2222</strain>
    </source>
</reference>
<dbReference type="InterPro" id="IPR027383">
    <property type="entry name" value="Znf_put"/>
</dbReference>
<keyword evidence="3" id="KW-1185">Reference proteome</keyword>
<dbReference type="RefSeq" id="WP_263529177.1">
    <property type="nucleotide sequence ID" value="NZ_JAOVZB010000001.1"/>
</dbReference>
<evidence type="ECO:0000259" key="1">
    <source>
        <dbReference type="Pfam" id="PF13490"/>
    </source>
</evidence>
<accession>A0ABT2YPK4</accession>
<evidence type="ECO:0000313" key="2">
    <source>
        <dbReference type="EMBL" id="MCV2401805.1"/>
    </source>
</evidence>
<sequence length="68" mass="7782">MMNCKRATELLSEKLDRPLSTKEKVALGIHTTMCVSCRLFSQQMQGLRDLSKFYVKGNGEETNNDEKK</sequence>
<dbReference type="EMBL" id="JAOVZB010000001">
    <property type="protein sequence ID" value="MCV2401805.1"/>
    <property type="molecule type" value="Genomic_DNA"/>
</dbReference>
<dbReference type="Pfam" id="PF13490">
    <property type="entry name" value="zf-HC2"/>
    <property type="match status" value="1"/>
</dbReference>
<evidence type="ECO:0000313" key="3">
    <source>
        <dbReference type="Proteomes" id="UP001209713"/>
    </source>
</evidence>
<proteinExistence type="predicted"/>
<protein>
    <submittedName>
        <fullName evidence="2">Zf-HC2 domain-containing protein</fullName>
    </submittedName>
</protein>